<dbReference type="PROSITE" id="PS51194">
    <property type="entry name" value="HELICASE_CTER"/>
    <property type="match status" value="1"/>
</dbReference>
<dbReference type="EC" id="3.6.4.13" evidence="10"/>
<evidence type="ECO:0000259" key="12">
    <source>
        <dbReference type="PROSITE" id="PS51192"/>
    </source>
</evidence>
<evidence type="ECO:0000256" key="2">
    <source>
        <dbReference type="ARBA" id="ARBA00022801"/>
    </source>
</evidence>
<dbReference type="AlphaFoldDB" id="L8H0E6"/>
<evidence type="ECO:0000256" key="1">
    <source>
        <dbReference type="ARBA" id="ARBA00022741"/>
    </source>
</evidence>
<feature type="compositionally biased region" description="Low complexity" evidence="11">
    <location>
        <begin position="14"/>
        <end position="25"/>
    </location>
</feature>
<comment type="function">
    <text evidence="10">RNA helicase.</text>
</comment>
<keyword evidence="5 10" id="KW-0694">RNA-binding</keyword>
<dbReference type="PROSITE" id="PS00039">
    <property type="entry name" value="DEAD_ATP_HELICASE"/>
    <property type="match status" value="1"/>
</dbReference>
<feature type="compositionally biased region" description="Low complexity" evidence="11">
    <location>
        <begin position="654"/>
        <end position="681"/>
    </location>
</feature>
<keyword evidence="2 9" id="KW-0378">Hydrolase</keyword>
<dbReference type="Pfam" id="PF23681">
    <property type="entry name" value="CTT_SPB4"/>
    <property type="match status" value="1"/>
</dbReference>
<feature type="region of interest" description="Disordered" evidence="11">
    <location>
        <begin position="654"/>
        <end position="697"/>
    </location>
</feature>
<keyword evidence="15" id="KW-1185">Reference proteome</keyword>
<keyword evidence="6" id="KW-0175">Coiled coil</keyword>
<dbReference type="InterPro" id="IPR014001">
    <property type="entry name" value="Helicase_ATP-bd"/>
</dbReference>
<dbReference type="EMBL" id="KB007960">
    <property type="protein sequence ID" value="ELR18238.1"/>
    <property type="molecule type" value="Genomic_DNA"/>
</dbReference>
<dbReference type="CDD" id="cd18787">
    <property type="entry name" value="SF2_C_DEAD"/>
    <property type="match status" value="1"/>
</dbReference>
<keyword evidence="1 9" id="KW-0547">Nucleotide-binding</keyword>
<feature type="compositionally biased region" description="Basic and acidic residues" evidence="11">
    <location>
        <begin position="536"/>
        <end position="547"/>
    </location>
</feature>
<dbReference type="SMART" id="SM01178">
    <property type="entry name" value="DUF4217"/>
    <property type="match status" value="1"/>
</dbReference>
<evidence type="ECO:0000256" key="8">
    <source>
        <dbReference type="ARBA" id="ARBA00047984"/>
    </source>
</evidence>
<evidence type="ECO:0000256" key="11">
    <source>
        <dbReference type="SAM" id="MobiDB-lite"/>
    </source>
</evidence>
<dbReference type="PANTHER" id="PTHR24031">
    <property type="entry name" value="RNA HELICASE"/>
    <property type="match status" value="1"/>
</dbReference>
<dbReference type="InterPro" id="IPR025313">
    <property type="entry name" value="SPB4-like_CTE"/>
</dbReference>
<gene>
    <name evidence="14" type="ORF">ACA1_369810</name>
</gene>
<dbReference type="PROSITE" id="PS51192">
    <property type="entry name" value="HELICASE_ATP_BIND_1"/>
    <property type="match status" value="1"/>
</dbReference>
<keyword evidence="4 9" id="KW-0067">ATP-binding</keyword>
<dbReference type="GO" id="GO:0003723">
    <property type="term" value="F:RNA binding"/>
    <property type="evidence" value="ECO:0007669"/>
    <property type="project" value="UniProtKB-UniRule"/>
</dbReference>
<dbReference type="OMA" id="AYKEHEC"/>
<dbReference type="InterPro" id="IPR027417">
    <property type="entry name" value="P-loop_NTPase"/>
</dbReference>
<evidence type="ECO:0000256" key="3">
    <source>
        <dbReference type="ARBA" id="ARBA00022806"/>
    </source>
</evidence>
<feature type="domain" description="Helicase ATP-binding" evidence="12">
    <location>
        <begin position="78"/>
        <end position="263"/>
    </location>
</feature>
<evidence type="ECO:0000256" key="4">
    <source>
        <dbReference type="ARBA" id="ARBA00022840"/>
    </source>
</evidence>
<name>L8H0E6_ACACF</name>
<dbReference type="InterPro" id="IPR056330">
    <property type="entry name" value="CTT_SPB4"/>
</dbReference>
<dbReference type="GO" id="GO:0016887">
    <property type="term" value="F:ATP hydrolysis activity"/>
    <property type="evidence" value="ECO:0007669"/>
    <property type="project" value="RHEA"/>
</dbReference>
<dbReference type="VEuPathDB" id="AmoebaDB:ACA1_369810"/>
<dbReference type="SMART" id="SM00487">
    <property type="entry name" value="DEXDc"/>
    <property type="match status" value="1"/>
</dbReference>
<feature type="region of interest" description="Disordered" evidence="11">
    <location>
        <begin position="536"/>
        <end position="610"/>
    </location>
</feature>
<feature type="compositionally biased region" description="Basic residues" evidence="11">
    <location>
        <begin position="561"/>
        <end position="576"/>
    </location>
</feature>
<dbReference type="SUPFAM" id="SSF52540">
    <property type="entry name" value="P-loop containing nucleoside triphosphate hydrolases"/>
    <property type="match status" value="1"/>
</dbReference>
<evidence type="ECO:0000256" key="10">
    <source>
        <dbReference type="RuleBase" id="RU365068"/>
    </source>
</evidence>
<reference evidence="14 15" key="1">
    <citation type="journal article" date="2013" name="Genome Biol.">
        <title>Genome of Acanthamoeba castellanii highlights extensive lateral gene transfer and early evolution of tyrosine kinase signaling.</title>
        <authorList>
            <person name="Clarke M."/>
            <person name="Lohan A.J."/>
            <person name="Liu B."/>
            <person name="Lagkouvardos I."/>
            <person name="Roy S."/>
            <person name="Zafar N."/>
            <person name="Bertelli C."/>
            <person name="Schilde C."/>
            <person name="Kianianmomeni A."/>
            <person name="Burglin T.R."/>
            <person name="Frech C."/>
            <person name="Turcotte B."/>
            <person name="Kopec K.O."/>
            <person name="Synnott J.M."/>
            <person name="Choo C."/>
            <person name="Paponov I."/>
            <person name="Finkler A."/>
            <person name="Soon Heng Tan C."/>
            <person name="Hutchins A.P."/>
            <person name="Weinmeier T."/>
            <person name="Rattei T."/>
            <person name="Chu J.S."/>
            <person name="Gimenez G."/>
            <person name="Irimia M."/>
            <person name="Rigden D.J."/>
            <person name="Fitzpatrick D.A."/>
            <person name="Lorenzo-Morales J."/>
            <person name="Bateman A."/>
            <person name="Chiu C.H."/>
            <person name="Tang P."/>
            <person name="Hegemann P."/>
            <person name="Fromm H."/>
            <person name="Raoult D."/>
            <person name="Greub G."/>
            <person name="Miranda-Saavedra D."/>
            <person name="Chen N."/>
            <person name="Nash P."/>
            <person name="Ginger M.L."/>
            <person name="Horn M."/>
            <person name="Schaap P."/>
            <person name="Caler L."/>
            <person name="Loftus B."/>
        </authorList>
    </citation>
    <scope>NUCLEOTIDE SEQUENCE [LARGE SCALE GENOMIC DNA]</scope>
    <source>
        <strain evidence="14 15">Neff</strain>
    </source>
</reference>
<dbReference type="STRING" id="1257118.L8H0E6"/>
<dbReference type="Pfam" id="PF00271">
    <property type="entry name" value="Helicase_C"/>
    <property type="match status" value="1"/>
</dbReference>
<feature type="compositionally biased region" description="Basic and acidic residues" evidence="11">
    <location>
        <begin position="624"/>
        <end position="635"/>
    </location>
</feature>
<evidence type="ECO:0000259" key="13">
    <source>
        <dbReference type="PROSITE" id="PS51194"/>
    </source>
</evidence>
<evidence type="ECO:0000256" key="6">
    <source>
        <dbReference type="ARBA" id="ARBA00023054"/>
    </source>
</evidence>
<dbReference type="SMART" id="SM00490">
    <property type="entry name" value="HELICc"/>
    <property type="match status" value="1"/>
</dbReference>
<evidence type="ECO:0000313" key="14">
    <source>
        <dbReference type="EMBL" id="ELR18238.1"/>
    </source>
</evidence>
<evidence type="ECO:0000256" key="7">
    <source>
        <dbReference type="ARBA" id="ARBA00038002"/>
    </source>
</evidence>
<dbReference type="RefSeq" id="XP_004340258.1">
    <property type="nucleotide sequence ID" value="XM_004340210.1"/>
</dbReference>
<comment type="catalytic activity">
    <reaction evidence="8 10">
        <text>ATP + H2O = ADP + phosphate + H(+)</text>
        <dbReference type="Rhea" id="RHEA:13065"/>
        <dbReference type="ChEBI" id="CHEBI:15377"/>
        <dbReference type="ChEBI" id="CHEBI:15378"/>
        <dbReference type="ChEBI" id="CHEBI:30616"/>
        <dbReference type="ChEBI" id="CHEBI:43474"/>
        <dbReference type="ChEBI" id="CHEBI:456216"/>
        <dbReference type="EC" id="3.6.4.13"/>
    </reaction>
</comment>
<dbReference type="GeneID" id="14918975"/>
<dbReference type="Pfam" id="PF13959">
    <property type="entry name" value="CTE_SPB4"/>
    <property type="match status" value="1"/>
</dbReference>
<sequence length="697" mass="78687">MVDQTAQTTEGEEVQAAPAAGQVVPHRPSGLYGEVTNKGWDDVTPALSAGVMDIITNKLGFNRMTPVQAGTIPLFLSYKDVCVECDGARQACTGSGKTLAFLVPLFEMLLRREDPLKKHEVGALIITPTRELASQITEIAKVFIENLKGTPGKQSFTLQVFIGGVELSHDMRKFQAEGGHVIIGTPGRLEDIINKMDHVFNTRSLEVLVLDEADRLLEMGFRPQINTILNRLPKQRRTGLFSATQTQEVEHLARAGLRNPLRVGVKVRTKGAQVKNQKIPLTLTNWYMTVESDEKLAQLCHFITTHSSQKIIVYFLTCACVDYIYRALTVLKKSKAIPEDFEFLSLHGKVPQQKRPLVFNKFVSEKNGCALLATDLAARGLDVPDVDWIIQYDPPQDPDTFVHRIGRSAHFMKYKGVPFREMEKATDVMDVIPIVRQAATKDRELMEKSKLAFVSFVRGYKEHHYKYIFVFERLNLGKLAMAFSLLRLPSMPETRNKKVDDFTPVEIELSAVPYTDKKKEKQRKIKLAKSLKEEAEKRAKVGKKGADVKNSAPWSRNQLKKEKRDKRKMLKDNKRKRIEEVRMGLNKNGDGDDDDDDGEEDWKELENDLKEERLLKKLKRGKISKAEFEKRTGERDLEEEFESELAKEAEVAAQAKATAAAAAAADTDATDTPPAATTTKKSNNKKKRKNKNKKRSH</sequence>
<feature type="domain" description="Helicase C-terminal" evidence="13">
    <location>
        <begin position="282"/>
        <end position="451"/>
    </location>
</feature>
<evidence type="ECO:0000313" key="15">
    <source>
        <dbReference type="Proteomes" id="UP000011083"/>
    </source>
</evidence>
<feature type="compositionally biased region" description="Basic residues" evidence="11">
    <location>
        <begin position="682"/>
        <end position="697"/>
    </location>
</feature>
<dbReference type="Pfam" id="PF00270">
    <property type="entry name" value="DEAD"/>
    <property type="match status" value="1"/>
</dbReference>
<feature type="region of interest" description="Disordered" evidence="11">
    <location>
        <begin position="1"/>
        <end position="28"/>
    </location>
</feature>
<evidence type="ECO:0000256" key="5">
    <source>
        <dbReference type="ARBA" id="ARBA00022884"/>
    </source>
</evidence>
<keyword evidence="3 9" id="KW-0347">Helicase</keyword>
<protein>
    <recommendedName>
        <fullName evidence="10">ATP-dependent RNA helicase</fullName>
        <ecNumber evidence="10">3.6.4.13</ecNumber>
    </recommendedName>
</protein>
<dbReference type="InterPro" id="IPR011545">
    <property type="entry name" value="DEAD/DEAH_box_helicase_dom"/>
</dbReference>
<comment type="domain">
    <text evidence="10">The Q motif is unique to and characteristic of the DEAD box family of RNA helicases and controls ATP binding and hydrolysis.</text>
</comment>
<accession>L8H0E6</accession>
<evidence type="ECO:0000256" key="9">
    <source>
        <dbReference type="RuleBase" id="RU000492"/>
    </source>
</evidence>
<feature type="compositionally biased region" description="Acidic residues" evidence="11">
    <location>
        <begin position="591"/>
        <end position="603"/>
    </location>
</feature>
<dbReference type="Gene3D" id="3.40.50.300">
    <property type="entry name" value="P-loop containing nucleotide triphosphate hydrolases"/>
    <property type="match status" value="2"/>
</dbReference>
<dbReference type="GO" id="GO:0005524">
    <property type="term" value="F:ATP binding"/>
    <property type="evidence" value="ECO:0007669"/>
    <property type="project" value="UniProtKB-UniRule"/>
</dbReference>
<feature type="region of interest" description="Disordered" evidence="11">
    <location>
        <begin position="622"/>
        <end position="642"/>
    </location>
</feature>
<dbReference type="GO" id="GO:0003724">
    <property type="term" value="F:RNA helicase activity"/>
    <property type="evidence" value="ECO:0007669"/>
    <property type="project" value="UniProtKB-EC"/>
</dbReference>
<dbReference type="Proteomes" id="UP000011083">
    <property type="component" value="Unassembled WGS sequence"/>
</dbReference>
<dbReference type="InterPro" id="IPR001650">
    <property type="entry name" value="Helicase_C-like"/>
</dbReference>
<proteinExistence type="inferred from homology"/>
<dbReference type="KEGG" id="acan:ACA1_369810"/>
<dbReference type="CDD" id="cd17960">
    <property type="entry name" value="DEADc_DDX55"/>
    <property type="match status" value="1"/>
</dbReference>
<comment type="similarity">
    <text evidence="7">Belongs to the DEAD box helicase family. DDX55/SPB4 subfamily.</text>
</comment>
<dbReference type="OrthoDB" id="7396459at2759"/>
<dbReference type="FunFam" id="3.40.50.300:FF:000877">
    <property type="entry name" value="RNA helicase"/>
    <property type="match status" value="1"/>
</dbReference>
<dbReference type="InterPro" id="IPR000629">
    <property type="entry name" value="RNA-helicase_DEAD-box_CS"/>
</dbReference>
<organism evidence="14 15">
    <name type="scientific">Acanthamoeba castellanii (strain ATCC 30010 / Neff)</name>
    <dbReference type="NCBI Taxonomy" id="1257118"/>
    <lineage>
        <taxon>Eukaryota</taxon>
        <taxon>Amoebozoa</taxon>
        <taxon>Discosea</taxon>
        <taxon>Longamoebia</taxon>
        <taxon>Centramoebida</taxon>
        <taxon>Acanthamoebidae</taxon>
        <taxon>Acanthamoeba</taxon>
    </lineage>
</organism>